<dbReference type="InterPro" id="IPR050471">
    <property type="entry name" value="AB_hydrolase"/>
</dbReference>
<evidence type="ECO:0000313" key="3">
    <source>
        <dbReference type="Proteomes" id="UP000239895"/>
    </source>
</evidence>
<name>A0ABX5ECF6_9MICO</name>
<gene>
    <name evidence="2" type="ORF">BCL65_108162</name>
</gene>
<feature type="domain" description="AB hydrolase-1" evidence="1">
    <location>
        <begin position="44"/>
        <end position="267"/>
    </location>
</feature>
<evidence type="ECO:0000259" key="1">
    <source>
        <dbReference type="Pfam" id="PF12697"/>
    </source>
</evidence>
<organism evidence="2 3">
    <name type="scientific">Isoptericola halotolerans</name>
    <dbReference type="NCBI Taxonomy" id="300560"/>
    <lineage>
        <taxon>Bacteria</taxon>
        <taxon>Bacillati</taxon>
        <taxon>Actinomycetota</taxon>
        <taxon>Actinomycetes</taxon>
        <taxon>Micrococcales</taxon>
        <taxon>Promicromonosporaceae</taxon>
        <taxon>Isoptericola</taxon>
    </lineage>
</organism>
<comment type="caution">
    <text evidence="2">The sequence shown here is derived from an EMBL/GenBank/DDBJ whole genome shotgun (WGS) entry which is preliminary data.</text>
</comment>
<dbReference type="PANTHER" id="PTHR43433">
    <property type="entry name" value="HYDROLASE, ALPHA/BETA FOLD FAMILY PROTEIN"/>
    <property type="match status" value="1"/>
</dbReference>
<dbReference type="EMBL" id="PVTX01000008">
    <property type="protein sequence ID" value="PRZ05182.1"/>
    <property type="molecule type" value="Genomic_DNA"/>
</dbReference>
<dbReference type="PANTHER" id="PTHR43433:SF5">
    <property type="entry name" value="AB HYDROLASE-1 DOMAIN-CONTAINING PROTEIN"/>
    <property type="match status" value="1"/>
</dbReference>
<protein>
    <submittedName>
        <fullName evidence="2">Pimeloyl-ACP methyl ester carboxylesterase</fullName>
    </submittedName>
</protein>
<keyword evidence="3" id="KW-1185">Reference proteome</keyword>
<sequence length="277" mass="29314">MSSPTVAAESRTVASADGSTIGYEVSGRGPAVVLVAPALADRTDHRRFAALLAQDRTVINYDRRGRGSSSEASPWTVDREVEDLAALIDAHGGSAALFGASSGAVLALDAANSLATRVERVVAFEPPVIVDDGRSPVPRELSHDLDQLVREERRSQALTHFMREALGAPAAMVFALRLMVPAWRQMTAMAHTAAYDVQLCTGLQDGAPIPEDRWTSIDAPVLVLVGEKSKGWAHAGTRAVASATGGCVVTVRRAHHGTPAVRPEAIVTHVSDFLQEG</sequence>
<reference evidence="2 3" key="1">
    <citation type="submission" date="2018-03" db="EMBL/GenBank/DDBJ databases">
        <title>Comparative analysis of microorganisms from saline springs in Andes Mountain Range, Colombia.</title>
        <authorList>
            <person name="Rubin E."/>
        </authorList>
    </citation>
    <scope>NUCLEOTIDE SEQUENCE [LARGE SCALE GENOMIC DNA]</scope>
    <source>
        <strain evidence="2 3">CG 23</strain>
    </source>
</reference>
<evidence type="ECO:0000313" key="2">
    <source>
        <dbReference type="EMBL" id="PRZ05182.1"/>
    </source>
</evidence>
<dbReference type="Proteomes" id="UP000239895">
    <property type="component" value="Unassembled WGS sequence"/>
</dbReference>
<dbReference type="SUPFAM" id="SSF53474">
    <property type="entry name" value="alpha/beta-Hydrolases"/>
    <property type="match status" value="1"/>
</dbReference>
<proteinExistence type="predicted"/>
<dbReference type="InterPro" id="IPR029058">
    <property type="entry name" value="AB_hydrolase_fold"/>
</dbReference>
<dbReference type="InterPro" id="IPR000073">
    <property type="entry name" value="AB_hydrolase_1"/>
</dbReference>
<accession>A0ABX5ECF6</accession>
<dbReference type="Gene3D" id="3.40.50.1820">
    <property type="entry name" value="alpha/beta hydrolase"/>
    <property type="match status" value="1"/>
</dbReference>
<dbReference type="Pfam" id="PF12697">
    <property type="entry name" value="Abhydrolase_6"/>
    <property type="match status" value="1"/>
</dbReference>